<dbReference type="InterPro" id="IPR001296">
    <property type="entry name" value="Glyco_trans_1"/>
</dbReference>
<reference evidence="3" key="1">
    <citation type="journal article" date="2014" name="Int. J. Syst. Evol. Microbiol.">
        <title>Complete genome sequence of Corynebacterium casei LMG S-19264T (=DSM 44701T), isolated from a smear-ripened cheese.</title>
        <authorList>
            <consortium name="US DOE Joint Genome Institute (JGI-PGF)"/>
            <person name="Walter F."/>
            <person name="Albersmeier A."/>
            <person name="Kalinowski J."/>
            <person name="Ruckert C."/>
        </authorList>
    </citation>
    <scope>NUCLEOTIDE SEQUENCE</scope>
    <source>
        <strain evidence="3">CGMCC 4.7308</strain>
    </source>
</reference>
<dbReference type="EMBL" id="BMNA01000003">
    <property type="protein sequence ID" value="GGL99589.1"/>
    <property type="molecule type" value="Genomic_DNA"/>
</dbReference>
<dbReference type="SUPFAM" id="SSF53756">
    <property type="entry name" value="UDP-Glycosyltransferase/glycogen phosphorylase"/>
    <property type="match status" value="1"/>
</dbReference>
<dbReference type="PANTHER" id="PTHR12526:SF635">
    <property type="entry name" value="GLYCOSYL TRANSFERASE GROUP 1"/>
    <property type="match status" value="1"/>
</dbReference>
<keyword evidence="4" id="KW-1185">Reference proteome</keyword>
<dbReference type="RefSeq" id="WP_229674272.1">
    <property type="nucleotide sequence ID" value="NZ_BMNA01000003.1"/>
</dbReference>
<accession>A0A917WFX9</accession>
<organism evidence="3 4">
    <name type="scientific">Nakamurella endophytica</name>
    <dbReference type="NCBI Taxonomy" id="1748367"/>
    <lineage>
        <taxon>Bacteria</taxon>
        <taxon>Bacillati</taxon>
        <taxon>Actinomycetota</taxon>
        <taxon>Actinomycetes</taxon>
        <taxon>Nakamurellales</taxon>
        <taxon>Nakamurellaceae</taxon>
        <taxon>Nakamurella</taxon>
    </lineage>
</organism>
<sequence>MRILVLTDTYPPAATGGYERSCADVVRVWRAAGHRVLVLTTGADVPAEPEVRRELRRPDADAGAHCRAVVQQALADLRPEVVSAWNLARVPVAAVLDPVAEAGVPVVLAVCDGWLHDAPADVRPCAPGSALAYVSEHLRRATHPPAWAPQRSAVVHSGIDVDVFGPDRLPAPEPDRPWGGRLLYVGRLAAAKGVEDAVSALALLPPSDRLTVVGPPHPTQSAVLDELIGRSGVRDRVDVAGPVDRPDLPRYYRAADAVLFPSRWQEPFGLVPLEAMACGTPVVATGTGGSAEYLRDGGNALLVPAGDPAALAAAVGRLARDPALRRALADAGRHTSTHYTVPGLAARLSDLLRRAVSAAS</sequence>
<gene>
    <name evidence="3" type="ORF">GCM10011594_19440</name>
</gene>
<dbReference type="Proteomes" id="UP000655208">
    <property type="component" value="Unassembled WGS sequence"/>
</dbReference>
<evidence type="ECO:0000313" key="3">
    <source>
        <dbReference type="EMBL" id="GGL99589.1"/>
    </source>
</evidence>
<dbReference type="CDD" id="cd03801">
    <property type="entry name" value="GT4_PimA-like"/>
    <property type="match status" value="1"/>
</dbReference>
<dbReference type="PANTHER" id="PTHR12526">
    <property type="entry name" value="GLYCOSYLTRANSFERASE"/>
    <property type="match status" value="1"/>
</dbReference>
<comment type="caution">
    <text evidence="3">The sequence shown here is derived from an EMBL/GenBank/DDBJ whole genome shotgun (WGS) entry which is preliminary data.</text>
</comment>
<dbReference type="GO" id="GO:0016757">
    <property type="term" value="F:glycosyltransferase activity"/>
    <property type="evidence" value="ECO:0007669"/>
    <property type="project" value="InterPro"/>
</dbReference>
<name>A0A917WFX9_9ACTN</name>
<dbReference type="Gene3D" id="3.40.50.2000">
    <property type="entry name" value="Glycogen Phosphorylase B"/>
    <property type="match status" value="2"/>
</dbReference>
<protein>
    <recommendedName>
        <fullName evidence="2">Glycosyl transferase family 1 domain-containing protein</fullName>
    </recommendedName>
</protein>
<dbReference type="AlphaFoldDB" id="A0A917WFX9"/>
<evidence type="ECO:0000256" key="1">
    <source>
        <dbReference type="ARBA" id="ARBA00022679"/>
    </source>
</evidence>
<evidence type="ECO:0000259" key="2">
    <source>
        <dbReference type="Pfam" id="PF00534"/>
    </source>
</evidence>
<dbReference type="Pfam" id="PF00534">
    <property type="entry name" value="Glycos_transf_1"/>
    <property type="match status" value="1"/>
</dbReference>
<keyword evidence="1" id="KW-0808">Transferase</keyword>
<evidence type="ECO:0000313" key="4">
    <source>
        <dbReference type="Proteomes" id="UP000655208"/>
    </source>
</evidence>
<reference evidence="3" key="2">
    <citation type="submission" date="2020-09" db="EMBL/GenBank/DDBJ databases">
        <authorList>
            <person name="Sun Q."/>
            <person name="Zhou Y."/>
        </authorList>
    </citation>
    <scope>NUCLEOTIDE SEQUENCE</scope>
    <source>
        <strain evidence="3">CGMCC 4.7308</strain>
    </source>
</reference>
<feature type="domain" description="Glycosyl transferase family 1" evidence="2">
    <location>
        <begin position="182"/>
        <end position="334"/>
    </location>
</feature>
<proteinExistence type="predicted"/>